<evidence type="ECO:0000256" key="6">
    <source>
        <dbReference type="ARBA" id="ARBA00023136"/>
    </source>
</evidence>
<organism evidence="8 9">
    <name type="scientific">Streptosporangium saharense</name>
    <dbReference type="NCBI Taxonomy" id="1706840"/>
    <lineage>
        <taxon>Bacteria</taxon>
        <taxon>Bacillati</taxon>
        <taxon>Actinomycetota</taxon>
        <taxon>Actinomycetes</taxon>
        <taxon>Streptosporangiales</taxon>
        <taxon>Streptosporangiaceae</taxon>
        <taxon>Streptosporangium</taxon>
    </lineage>
</organism>
<dbReference type="InterPro" id="IPR043148">
    <property type="entry name" value="TagF_C"/>
</dbReference>
<dbReference type="GO" id="GO:0005886">
    <property type="term" value="C:plasma membrane"/>
    <property type="evidence" value="ECO:0007669"/>
    <property type="project" value="UniProtKB-SubCell"/>
</dbReference>
<evidence type="ECO:0000313" key="8">
    <source>
        <dbReference type="EMBL" id="MBB4914008.1"/>
    </source>
</evidence>
<dbReference type="SUPFAM" id="SSF53756">
    <property type="entry name" value="UDP-Glycosyltransferase/glycogen phosphorylase"/>
    <property type="match status" value="1"/>
</dbReference>
<dbReference type="EC" id="2.7.8.12" evidence="8"/>
<comment type="similarity">
    <text evidence="2">Belongs to the CDP-glycerol glycerophosphotransferase family.</text>
</comment>
<evidence type="ECO:0000256" key="5">
    <source>
        <dbReference type="ARBA" id="ARBA00022944"/>
    </source>
</evidence>
<keyword evidence="6" id="KW-0472">Membrane</keyword>
<dbReference type="InterPro" id="IPR043149">
    <property type="entry name" value="TagF_N"/>
</dbReference>
<keyword evidence="9" id="KW-1185">Reference proteome</keyword>
<evidence type="ECO:0000256" key="4">
    <source>
        <dbReference type="ARBA" id="ARBA00022679"/>
    </source>
</evidence>
<name>A0A7W7VKY1_9ACTN</name>
<dbReference type="InterPro" id="IPR001173">
    <property type="entry name" value="Glyco_trans_2-like"/>
</dbReference>
<dbReference type="CDD" id="cd00761">
    <property type="entry name" value="Glyco_tranf_GTA_type"/>
    <property type="match status" value="1"/>
</dbReference>
<evidence type="ECO:0000256" key="3">
    <source>
        <dbReference type="ARBA" id="ARBA00022475"/>
    </source>
</evidence>
<dbReference type="InterPro" id="IPR051612">
    <property type="entry name" value="Teichoic_Acid_Biosynth"/>
</dbReference>
<dbReference type="RefSeq" id="WP_184712711.1">
    <property type="nucleotide sequence ID" value="NZ_JACHJP010000001.1"/>
</dbReference>
<dbReference type="InterPro" id="IPR007554">
    <property type="entry name" value="Glycerophosphate_synth"/>
</dbReference>
<evidence type="ECO:0000256" key="2">
    <source>
        <dbReference type="ARBA" id="ARBA00010488"/>
    </source>
</evidence>
<dbReference type="EMBL" id="JACHJP010000001">
    <property type="protein sequence ID" value="MBB4914008.1"/>
    <property type="molecule type" value="Genomic_DNA"/>
</dbReference>
<dbReference type="GO" id="GO:0047355">
    <property type="term" value="F:CDP-glycerol glycerophosphotransferase activity"/>
    <property type="evidence" value="ECO:0007669"/>
    <property type="project" value="UniProtKB-EC"/>
</dbReference>
<dbReference type="Pfam" id="PF00535">
    <property type="entry name" value="Glycos_transf_2"/>
    <property type="match status" value="1"/>
</dbReference>
<dbReference type="InterPro" id="IPR029044">
    <property type="entry name" value="Nucleotide-diphossugar_trans"/>
</dbReference>
<dbReference type="Gene3D" id="3.40.50.11820">
    <property type="match status" value="1"/>
</dbReference>
<keyword evidence="4 8" id="KW-0808">Transferase</keyword>
<comment type="caution">
    <text evidence="8">The sequence shown here is derived from an EMBL/GenBank/DDBJ whole genome shotgun (WGS) entry which is preliminary data.</text>
</comment>
<dbReference type="Gene3D" id="3.40.50.12580">
    <property type="match status" value="1"/>
</dbReference>
<protein>
    <submittedName>
        <fullName evidence="8">CDP-glycerol glycerophosphotransferase</fullName>
        <ecNumber evidence="8">2.7.8.12</ecNumber>
    </submittedName>
</protein>
<dbReference type="PANTHER" id="PTHR37316">
    <property type="entry name" value="TEICHOIC ACID GLYCEROL-PHOSPHATE PRIMASE"/>
    <property type="match status" value="1"/>
</dbReference>
<dbReference type="SUPFAM" id="SSF53448">
    <property type="entry name" value="Nucleotide-diphospho-sugar transferases"/>
    <property type="match status" value="1"/>
</dbReference>
<dbReference type="Gene3D" id="3.90.550.10">
    <property type="entry name" value="Spore Coat Polysaccharide Biosynthesis Protein SpsA, Chain A"/>
    <property type="match status" value="1"/>
</dbReference>
<proteinExistence type="inferred from homology"/>
<evidence type="ECO:0000313" key="9">
    <source>
        <dbReference type="Proteomes" id="UP000552644"/>
    </source>
</evidence>
<keyword evidence="5" id="KW-0777">Teichoic acid biosynthesis</keyword>
<keyword evidence="3" id="KW-1003">Cell membrane</keyword>
<dbReference type="Pfam" id="PF04464">
    <property type="entry name" value="Glyphos_transf"/>
    <property type="match status" value="2"/>
</dbReference>
<comment type="subcellular location">
    <subcellularLocation>
        <location evidence="1">Cell membrane</location>
        <topology evidence="1">Peripheral membrane protein</topology>
    </subcellularLocation>
</comment>
<feature type="domain" description="Glycosyltransferase 2-like" evidence="7">
    <location>
        <begin position="5"/>
        <end position="166"/>
    </location>
</feature>
<sequence length="1234" mass="137565">MPALSVIVPIYDVEPYLTACLESLACQTWRDIEVVMVDDGSPDTSAEIAARFAEQDRRFRLVRQPNAGLGAARNVGLRAASGELFAFVDSDDMLPPYALETMAATLAETGSDLVTGNVHRFNGRGAWRSNMHRDAFAERLTRTHVTRTQTLLRDRLVTNKLWRRSFWEKHGLRFPEGVLYEDTSVALPAHFLAETVDVLARPIYLWRERDGDSLSITQDRAHVRGIEDRFASVRAVRDFLLGTGRAAHVPAWDLTVLDGDLPVFLPALERGGEDFRQCFLDLACDYLDAAGPRVFARLPAQKRARWRLVRERRLPELLELLEWDRTAPPDAKAVRRLGRHHLAAPVPLPSRVTRLRHELEPRQRIDDVRWEGGRLHVQGRVTLRYLSPRERRHQHVFAWFVRQDTGRGVRVPVTVFPADSLFSREEQDWCGFSLSVDADTLTEGTSWRVDLWIVHRGMLRRDRLRRHGPVETPLDHHEPRPGVRLWPHWTDSGEFRVRVERDRLVVTGCSFDEDRLLLAGHVAEDPGPDPVLLVSRAGGGVVHRFPVDVVGERFLATVELDRLLASRLPALPASSPEAALLDVPAEWRIEVEGAGVGSVAADPVAGSRHTYAGRDLVAGPSLSGALVLREHARAYHVLRAEWTQDGDLELSGTAAGTDPAHLVVTSRSRHDEHVFPLRVAHGRFTVMLTPGEVATLAGRLPLPTGSYGLAVRAGGRERRLLSRLDGPVTHTGAWRETTFETGRDGVPTLTVGGDLRGEAQEPRERRALRDRFHVRLREEEPLREAVLFDSRGGRGFCGDPRAIYEELRRRGTAVEFLWHVRDRQVTLPDMVTPVATSTREHFEALATCRYVITDGSLPRWFRRRPGQVVVQTWPGATPKRVGFDIDRGPLAAPVHVERLAREVAQWTHLVTQGPWSTQILGAAFRSPGSEFPGAAFPGSAFAGSGLVGSGFAGSEGFSGSESCSGTGGAGGIRGIGGAKGIRSVGDVGGFFADFEDFEGFRGELLETGSPRDDALARPRSPGTVAAIRERLGLPGGKKVVLYAPTWRDDRYHGKGRSRFDLRLDLYRMWRALGDDHVIMVRRHSNTLDRIPRAGTGFVLDVTAYPDVRDLYLVADVLVTDYSSAMFDFAVTGRPILLYTYDLEHYRDEVRGFSFDLEALAPGPLLRTTAELAAALRDLDRVTIEYGERYRAFVTDLRPPADGGATARLVDHLFGHRPEIDIPRQTRKAIHDRPS</sequence>
<dbReference type="AlphaFoldDB" id="A0A7W7VKY1"/>
<dbReference type="PANTHER" id="PTHR37316:SF3">
    <property type="entry name" value="TEICHOIC ACID GLYCEROL-PHOSPHATE TRANSFERASE"/>
    <property type="match status" value="1"/>
</dbReference>
<reference evidence="8 9" key="1">
    <citation type="submission" date="2020-08" db="EMBL/GenBank/DDBJ databases">
        <title>Genomic Encyclopedia of Type Strains, Phase III (KMG-III): the genomes of soil and plant-associated and newly described type strains.</title>
        <authorList>
            <person name="Whitman W."/>
        </authorList>
    </citation>
    <scope>NUCLEOTIDE SEQUENCE [LARGE SCALE GENOMIC DNA]</scope>
    <source>
        <strain evidence="8 9">CECT 8840</strain>
    </source>
</reference>
<dbReference type="Proteomes" id="UP000552644">
    <property type="component" value="Unassembled WGS sequence"/>
</dbReference>
<evidence type="ECO:0000259" key="7">
    <source>
        <dbReference type="Pfam" id="PF00535"/>
    </source>
</evidence>
<accession>A0A7W7VKY1</accession>
<evidence type="ECO:0000256" key="1">
    <source>
        <dbReference type="ARBA" id="ARBA00004202"/>
    </source>
</evidence>
<gene>
    <name evidence="8" type="ORF">FHS44_001080</name>
</gene>
<dbReference type="GO" id="GO:0019350">
    <property type="term" value="P:teichoic acid biosynthetic process"/>
    <property type="evidence" value="ECO:0007669"/>
    <property type="project" value="UniProtKB-KW"/>
</dbReference>